<gene>
    <name evidence="1" type="ORF">P7H43_01665</name>
</gene>
<protein>
    <submittedName>
        <fullName evidence="1">Uncharacterized protein</fullName>
    </submittedName>
</protein>
<evidence type="ECO:0000313" key="2">
    <source>
        <dbReference type="Proteomes" id="UP001256711"/>
    </source>
</evidence>
<comment type="caution">
    <text evidence="1">The sequence shown here is derived from an EMBL/GenBank/DDBJ whole genome shotgun (WGS) entry which is preliminary data.</text>
</comment>
<organism evidence="1 2">
    <name type="scientific">Enterococcus asini</name>
    <dbReference type="NCBI Taxonomy" id="57732"/>
    <lineage>
        <taxon>Bacteria</taxon>
        <taxon>Bacillati</taxon>
        <taxon>Bacillota</taxon>
        <taxon>Bacilli</taxon>
        <taxon>Lactobacillales</taxon>
        <taxon>Enterococcaceae</taxon>
        <taxon>Enterococcus</taxon>
    </lineage>
</organism>
<accession>A0AAW8TXC6</accession>
<evidence type="ECO:0000313" key="1">
    <source>
        <dbReference type="EMBL" id="MDT2809199.1"/>
    </source>
</evidence>
<name>A0AAW8TXC6_9ENTE</name>
<dbReference type="RefSeq" id="WP_311834920.1">
    <property type="nucleotide sequence ID" value="NZ_JARQBJ010000001.1"/>
</dbReference>
<dbReference type="AlphaFoldDB" id="A0AAW8TXC6"/>
<sequence length="93" mass="10793">MKTIYKILDDKNKDGQWFEAYEVAEDFPAVYGWTTIAPPESMRYPKWEPGLNQWIEDKDSIIDYLTAENAELTSRVDMTEGALLDLADMILTR</sequence>
<reference evidence="1" key="1">
    <citation type="submission" date="2023-03" db="EMBL/GenBank/DDBJ databases">
        <authorList>
            <person name="Shen W."/>
            <person name="Cai J."/>
        </authorList>
    </citation>
    <scope>NUCLEOTIDE SEQUENCE</scope>
    <source>
        <strain evidence="1">B226-2</strain>
    </source>
</reference>
<dbReference type="EMBL" id="JARQBJ010000001">
    <property type="protein sequence ID" value="MDT2809199.1"/>
    <property type="molecule type" value="Genomic_DNA"/>
</dbReference>
<dbReference type="Proteomes" id="UP001256711">
    <property type="component" value="Unassembled WGS sequence"/>
</dbReference>
<proteinExistence type="predicted"/>